<dbReference type="EMBL" id="CAUYUJ010017092">
    <property type="protein sequence ID" value="CAK0871624.1"/>
    <property type="molecule type" value="Genomic_DNA"/>
</dbReference>
<dbReference type="Proteomes" id="UP001189429">
    <property type="component" value="Unassembled WGS sequence"/>
</dbReference>
<name>A0ABN9VER5_9DINO</name>
<organism evidence="2 3">
    <name type="scientific">Prorocentrum cordatum</name>
    <dbReference type="NCBI Taxonomy" id="2364126"/>
    <lineage>
        <taxon>Eukaryota</taxon>
        <taxon>Sar</taxon>
        <taxon>Alveolata</taxon>
        <taxon>Dinophyceae</taxon>
        <taxon>Prorocentrales</taxon>
        <taxon>Prorocentraceae</taxon>
        <taxon>Prorocentrum</taxon>
    </lineage>
</organism>
<reference evidence="2" key="1">
    <citation type="submission" date="2023-10" db="EMBL/GenBank/DDBJ databases">
        <authorList>
            <person name="Chen Y."/>
            <person name="Shah S."/>
            <person name="Dougan E. K."/>
            <person name="Thang M."/>
            <person name="Chan C."/>
        </authorList>
    </citation>
    <scope>NUCLEOTIDE SEQUENCE [LARGE SCALE GENOMIC DNA]</scope>
</reference>
<keyword evidence="3" id="KW-1185">Reference proteome</keyword>
<gene>
    <name evidence="2" type="ORF">PCOR1329_LOCUS57400</name>
</gene>
<sequence length="140" mass="14937">MVPAAVGGGGGGFSVRRCTDPTTNAIVAGSYLPSGSNHGRPVYKKTQQVRGFDVLAYFWDERDGVQMSGWWFGPAVGADNVWAYNADRKGLKPPQAGWQDRGFSGGRRKASPHLRRSHPVPSRRSSLLSPFGGPLVGPGA</sequence>
<evidence type="ECO:0000313" key="2">
    <source>
        <dbReference type="EMBL" id="CAK0871624.1"/>
    </source>
</evidence>
<accession>A0ABN9VER5</accession>
<feature type="non-terminal residue" evidence="2">
    <location>
        <position position="140"/>
    </location>
</feature>
<comment type="caution">
    <text evidence="2">The sequence shown here is derived from an EMBL/GenBank/DDBJ whole genome shotgun (WGS) entry which is preliminary data.</text>
</comment>
<feature type="region of interest" description="Disordered" evidence="1">
    <location>
        <begin position="89"/>
        <end position="140"/>
    </location>
</feature>
<protein>
    <recommendedName>
        <fullName evidence="4">Phospholipase B-like</fullName>
    </recommendedName>
</protein>
<proteinExistence type="predicted"/>
<evidence type="ECO:0000313" key="3">
    <source>
        <dbReference type="Proteomes" id="UP001189429"/>
    </source>
</evidence>
<evidence type="ECO:0008006" key="4">
    <source>
        <dbReference type="Google" id="ProtNLM"/>
    </source>
</evidence>
<feature type="compositionally biased region" description="Low complexity" evidence="1">
    <location>
        <begin position="119"/>
        <end position="130"/>
    </location>
</feature>
<feature type="compositionally biased region" description="Basic residues" evidence="1">
    <location>
        <begin position="106"/>
        <end position="118"/>
    </location>
</feature>
<evidence type="ECO:0000256" key="1">
    <source>
        <dbReference type="SAM" id="MobiDB-lite"/>
    </source>
</evidence>